<reference evidence="2" key="1">
    <citation type="submission" date="2015-07" db="EMBL/GenBank/DDBJ databases">
        <title>Fjat-10036 dsm4.</title>
        <authorList>
            <person name="Liu B."/>
            <person name="Wang J."/>
            <person name="Zhu Y."/>
            <person name="Liu G."/>
            <person name="Chen Q."/>
            <person name="Chen Z."/>
            <person name="Lan J."/>
            <person name="Che J."/>
            <person name="Ge C."/>
            <person name="Shi H."/>
            <person name="Pan Z."/>
            <person name="Liu X."/>
        </authorList>
    </citation>
    <scope>NUCLEOTIDE SEQUENCE [LARGE SCALE GENOMIC DNA]</scope>
    <source>
        <strain evidence="2">DSM 4</strain>
    </source>
</reference>
<protein>
    <submittedName>
        <fullName evidence="1">Uncharacterized protein</fullName>
    </submittedName>
</protein>
<keyword evidence="2" id="KW-1185">Reference proteome</keyword>
<organism evidence="1 2">
    <name type="scientific">Sporosarcina globispora</name>
    <name type="common">Bacillus globisporus</name>
    <dbReference type="NCBI Taxonomy" id="1459"/>
    <lineage>
        <taxon>Bacteria</taxon>
        <taxon>Bacillati</taxon>
        <taxon>Bacillota</taxon>
        <taxon>Bacilli</taxon>
        <taxon>Bacillales</taxon>
        <taxon>Caryophanaceae</taxon>
        <taxon>Sporosarcina</taxon>
    </lineage>
</organism>
<dbReference type="Proteomes" id="UP000037109">
    <property type="component" value="Unassembled WGS sequence"/>
</dbReference>
<dbReference type="AlphaFoldDB" id="A0A0M0G167"/>
<accession>A0A0M0G167</accession>
<gene>
    <name evidence="1" type="ORF">AF332_27575</name>
</gene>
<sequence>MQDFIKVDESTFLASEEAWQLHKKEVFYAIFIELNQLIGVNSFLLKRIISRGILFNDTPNNPPNTFWKVFHSLYFLMD</sequence>
<evidence type="ECO:0000313" key="2">
    <source>
        <dbReference type="Proteomes" id="UP000037109"/>
    </source>
</evidence>
<name>A0A0M0G167_SPOGL</name>
<dbReference type="PATRIC" id="fig|1459.3.peg.6079"/>
<comment type="caution">
    <text evidence="1">The sequence shown here is derived from an EMBL/GenBank/DDBJ whole genome shotgun (WGS) entry which is preliminary data.</text>
</comment>
<proteinExistence type="predicted"/>
<dbReference type="EMBL" id="LGUF01000010">
    <property type="protein sequence ID" value="KON83513.1"/>
    <property type="molecule type" value="Genomic_DNA"/>
</dbReference>
<evidence type="ECO:0000313" key="1">
    <source>
        <dbReference type="EMBL" id="KON83513.1"/>
    </source>
</evidence>